<evidence type="ECO:0000313" key="1">
    <source>
        <dbReference type="EMBL" id="RXI07930.1"/>
    </source>
</evidence>
<dbReference type="Proteomes" id="UP000290289">
    <property type="component" value="Chromosome 1"/>
</dbReference>
<comment type="caution">
    <text evidence="1">The sequence shown here is derived from an EMBL/GenBank/DDBJ whole genome shotgun (WGS) entry which is preliminary data.</text>
</comment>
<dbReference type="EMBL" id="RDQH01000327">
    <property type="protein sequence ID" value="RXI07930.1"/>
    <property type="molecule type" value="Genomic_DNA"/>
</dbReference>
<protein>
    <submittedName>
        <fullName evidence="1">Uncharacterized protein</fullName>
    </submittedName>
</protein>
<gene>
    <name evidence="1" type="ORF">DVH24_014496</name>
</gene>
<sequence length="153" mass="17003">MGLRVYGKGANLNKLVVHTIHSPENRSNSPKEQFSILFGGGGWWDLQVWLMQQVWNFVALPGLHRNILPGFQCIEMGRDPLTHASLLAWFHANNVTIVIKGSLRCAKGGFRDGEVCLGRKINAHGFIVVLMAVKTADIGRLTVPLQLFKCLDL</sequence>
<accession>A0A498KI15</accession>
<keyword evidence="2" id="KW-1185">Reference proteome</keyword>
<evidence type="ECO:0000313" key="2">
    <source>
        <dbReference type="Proteomes" id="UP000290289"/>
    </source>
</evidence>
<organism evidence="1 2">
    <name type="scientific">Malus domestica</name>
    <name type="common">Apple</name>
    <name type="synonym">Pyrus malus</name>
    <dbReference type="NCBI Taxonomy" id="3750"/>
    <lineage>
        <taxon>Eukaryota</taxon>
        <taxon>Viridiplantae</taxon>
        <taxon>Streptophyta</taxon>
        <taxon>Embryophyta</taxon>
        <taxon>Tracheophyta</taxon>
        <taxon>Spermatophyta</taxon>
        <taxon>Magnoliopsida</taxon>
        <taxon>eudicotyledons</taxon>
        <taxon>Gunneridae</taxon>
        <taxon>Pentapetalae</taxon>
        <taxon>rosids</taxon>
        <taxon>fabids</taxon>
        <taxon>Rosales</taxon>
        <taxon>Rosaceae</taxon>
        <taxon>Amygdaloideae</taxon>
        <taxon>Maleae</taxon>
        <taxon>Malus</taxon>
    </lineage>
</organism>
<proteinExistence type="predicted"/>
<reference evidence="1 2" key="1">
    <citation type="submission" date="2018-10" db="EMBL/GenBank/DDBJ databases">
        <title>A high-quality apple genome assembly.</title>
        <authorList>
            <person name="Hu J."/>
        </authorList>
    </citation>
    <scope>NUCLEOTIDE SEQUENCE [LARGE SCALE GENOMIC DNA]</scope>
    <source>
        <strain evidence="2">cv. HFTH1</strain>
        <tissue evidence="1">Young leaf</tissue>
    </source>
</reference>
<dbReference type="AlphaFoldDB" id="A0A498KI15"/>
<name>A0A498KI15_MALDO</name>